<evidence type="ECO:0000256" key="2">
    <source>
        <dbReference type="ARBA" id="ARBA00022676"/>
    </source>
</evidence>
<dbReference type="Pfam" id="PF00535">
    <property type="entry name" value="Glycos_transf_2"/>
    <property type="match status" value="1"/>
</dbReference>
<dbReference type="InterPro" id="IPR050834">
    <property type="entry name" value="Glycosyltransf_2"/>
</dbReference>
<protein>
    <recommendedName>
        <fullName evidence="4">Glycosyltransferase 2-like domain-containing protein</fullName>
    </recommendedName>
</protein>
<accession>A0ABP8X4D6</accession>
<reference evidence="6" key="1">
    <citation type="journal article" date="2019" name="Int. J. Syst. Evol. Microbiol.">
        <title>The Global Catalogue of Microorganisms (GCM) 10K type strain sequencing project: providing services to taxonomists for standard genome sequencing and annotation.</title>
        <authorList>
            <consortium name="The Broad Institute Genomics Platform"/>
            <consortium name="The Broad Institute Genome Sequencing Center for Infectious Disease"/>
            <person name="Wu L."/>
            <person name="Ma J."/>
        </authorList>
    </citation>
    <scope>NUCLEOTIDE SEQUENCE [LARGE SCALE GENOMIC DNA]</scope>
    <source>
        <strain evidence="6">JCM 18958</strain>
    </source>
</reference>
<sequence>MPLLTVIMPAYKAQATIESAIRSALRAMPRDAELIVAVDGPDERTAECAQRVKDSRLSVRVDPINRGTVACMRRCLETTDSKLVARADADDISMPWRFRSEISALKHADIVCGSAVRFGQATLPRPSYFGSLTSKEIGLLLPFVNPLFHPSMLARRTTLLAANAYAEHSAAEDYVMWFDALLSGAAVVKLAVPLIAYRLSRSQISSAPDYVGRVYEDPQVIRAYTAWVQATGMSWLLDNGGAPGRPAGTREQLESVISGVRPQTRPYARHHVRSASTVLTES</sequence>
<keyword evidence="3" id="KW-0808">Transferase</keyword>
<keyword evidence="6" id="KW-1185">Reference proteome</keyword>
<dbReference type="PANTHER" id="PTHR43685:SF5">
    <property type="entry name" value="GLYCOSYLTRANSFERASE EPSE-RELATED"/>
    <property type="match status" value="1"/>
</dbReference>
<comment type="similarity">
    <text evidence="1">Belongs to the glycosyltransferase 2 family.</text>
</comment>
<keyword evidence="2" id="KW-0328">Glycosyltransferase</keyword>
<organism evidence="5 6">
    <name type="scientific">Kocuria gwangalliensis</name>
    <dbReference type="NCBI Taxonomy" id="501592"/>
    <lineage>
        <taxon>Bacteria</taxon>
        <taxon>Bacillati</taxon>
        <taxon>Actinomycetota</taxon>
        <taxon>Actinomycetes</taxon>
        <taxon>Micrococcales</taxon>
        <taxon>Micrococcaceae</taxon>
        <taxon>Kocuria</taxon>
    </lineage>
</organism>
<proteinExistence type="inferred from homology"/>
<dbReference type="SUPFAM" id="SSF53448">
    <property type="entry name" value="Nucleotide-diphospho-sugar transferases"/>
    <property type="match status" value="1"/>
</dbReference>
<evidence type="ECO:0000313" key="6">
    <source>
        <dbReference type="Proteomes" id="UP001501446"/>
    </source>
</evidence>
<evidence type="ECO:0000259" key="4">
    <source>
        <dbReference type="Pfam" id="PF00535"/>
    </source>
</evidence>
<dbReference type="Gene3D" id="3.90.550.10">
    <property type="entry name" value="Spore Coat Polysaccharide Biosynthesis Protein SpsA, Chain A"/>
    <property type="match status" value="1"/>
</dbReference>
<gene>
    <name evidence="5" type="ORF">GCM10025781_18620</name>
</gene>
<name>A0ABP8X4D6_9MICC</name>
<dbReference type="InterPro" id="IPR001173">
    <property type="entry name" value="Glyco_trans_2-like"/>
</dbReference>
<evidence type="ECO:0000256" key="1">
    <source>
        <dbReference type="ARBA" id="ARBA00006739"/>
    </source>
</evidence>
<dbReference type="Proteomes" id="UP001501446">
    <property type="component" value="Unassembled WGS sequence"/>
</dbReference>
<evidence type="ECO:0000313" key="5">
    <source>
        <dbReference type="EMBL" id="GAA4700603.1"/>
    </source>
</evidence>
<dbReference type="EMBL" id="BAABLN010000029">
    <property type="protein sequence ID" value="GAA4700603.1"/>
    <property type="molecule type" value="Genomic_DNA"/>
</dbReference>
<dbReference type="PANTHER" id="PTHR43685">
    <property type="entry name" value="GLYCOSYLTRANSFERASE"/>
    <property type="match status" value="1"/>
</dbReference>
<evidence type="ECO:0000256" key="3">
    <source>
        <dbReference type="ARBA" id="ARBA00022679"/>
    </source>
</evidence>
<comment type="caution">
    <text evidence="5">The sequence shown here is derived from an EMBL/GenBank/DDBJ whole genome shotgun (WGS) entry which is preliminary data.</text>
</comment>
<dbReference type="InterPro" id="IPR029044">
    <property type="entry name" value="Nucleotide-diphossugar_trans"/>
</dbReference>
<feature type="domain" description="Glycosyltransferase 2-like" evidence="4">
    <location>
        <begin position="5"/>
        <end position="156"/>
    </location>
</feature>